<dbReference type="Proteomes" id="UP001158576">
    <property type="component" value="Chromosome PAR"/>
</dbReference>
<organism evidence="2 3">
    <name type="scientific">Oikopleura dioica</name>
    <name type="common">Tunicate</name>
    <dbReference type="NCBI Taxonomy" id="34765"/>
    <lineage>
        <taxon>Eukaryota</taxon>
        <taxon>Metazoa</taxon>
        <taxon>Chordata</taxon>
        <taxon>Tunicata</taxon>
        <taxon>Appendicularia</taxon>
        <taxon>Copelata</taxon>
        <taxon>Oikopleuridae</taxon>
        <taxon>Oikopleura</taxon>
    </lineage>
</organism>
<gene>
    <name evidence="2" type="ORF">OKIOD_LOCUS4384</name>
</gene>
<reference evidence="2 3" key="1">
    <citation type="submission" date="2021-04" db="EMBL/GenBank/DDBJ databases">
        <authorList>
            <person name="Bliznina A."/>
        </authorList>
    </citation>
    <scope>NUCLEOTIDE SEQUENCE [LARGE SCALE GENOMIC DNA]</scope>
</reference>
<name>A0ABN7S597_OIKDI</name>
<evidence type="ECO:0000313" key="2">
    <source>
        <dbReference type="EMBL" id="CAG5091053.1"/>
    </source>
</evidence>
<evidence type="ECO:0000256" key="1">
    <source>
        <dbReference type="SAM" id="MobiDB-lite"/>
    </source>
</evidence>
<protein>
    <submittedName>
        <fullName evidence="2">Oidioi.mRNA.OKI2018_I69.PAR.g12826.t1.cds</fullName>
    </submittedName>
</protein>
<accession>A0ABN7S597</accession>
<sequence length="717" mass="82369">MTVSEDEDKPDKIIYMNVWETIRVDLAMHRRGAKQAQFKYVYDEKMVDIRNDVDDIDGDLDEDANIGLHVLGKIPGKLMIQVFAHHPTLCKTDEWIEVSKLSIFIKKDLLNELLHQMGLLPCDDFDAVTITEIAKMAFDLSATIAPEEVFKWNKFFKKMDAKYSRTVLFTSIINEIGIDFHVIKGLTKYTINYGQQQSQESSWALVKIDDGSWSFYDPELANTLQSSSKVPDFRNLLINTETHILQFTHFSVDKHWKKYISSKGGENLQEEAFSRQLALSAHSFSHAVVPKSHPEREINVDVLEGDKILIELENPKKLKICPALTSPPGSGGNKSKPGLSIQGNTVRLDFFTSTMCDLKISAGPKNDEIFRYKITAQFKRRNSQIHAVELLEAQKKAKMVEEQEKMIDDIVEKKDQKEIPKVDVPEKEEKIEEPVENKPKEKSKEKPKQASKEKEKEPKVEEKKEVVKPEDVKIDAKSFVIAPNSTKDDILKTIFDYFMHHDLSEVCQKIGCPEINDPDADAILFKRVCLVQCKVVRGVCKYHEKYFPGYDFTTDFKNGGNSSWNIATINEADHLVDIVTSRRIKKTLKTKPFFKSVPWQFYESHFPKRRAESLLQEDDQFSLDEWAAKPARSPLFRELDLYEKGRSIPASFSLAVDHQKVIRFTFPHAMYEQVQFKCKLSQFHLSDSGYPQITDCPIDKGKVLVAMSIASKRKQFH</sequence>
<evidence type="ECO:0000313" key="3">
    <source>
        <dbReference type="Proteomes" id="UP001158576"/>
    </source>
</evidence>
<keyword evidence="3" id="KW-1185">Reference proteome</keyword>
<proteinExistence type="predicted"/>
<feature type="region of interest" description="Disordered" evidence="1">
    <location>
        <begin position="418"/>
        <end position="466"/>
    </location>
</feature>
<dbReference type="EMBL" id="OU015568">
    <property type="protein sequence ID" value="CAG5091053.1"/>
    <property type="molecule type" value="Genomic_DNA"/>
</dbReference>